<dbReference type="CDD" id="cd06127">
    <property type="entry name" value="DEDDh"/>
    <property type="match status" value="1"/>
</dbReference>
<protein>
    <submittedName>
        <fullName evidence="3">DEDD exonuclease domain-containing protein</fullName>
    </submittedName>
</protein>
<dbReference type="CDD" id="cd10434">
    <property type="entry name" value="GIY-YIG_UvrC_Cho"/>
    <property type="match status" value="1"/>
</dbReference>
<accession>A0ABV9PK18</accession>
<dbReference type="SUPFAM" id="SSF82771">
    <property type="entry name" value="GIY-YIG endonuclease"/>
    <property type="match status" value="1"/>
</dbReference>
<dbReference type="Gene3D" id="3.30.420.10">
    <property type="entry name" value="Ribonuclease H-like superfamily/Ribonuclease H"/>
    <property type="match status" value="1"/>
</dbReference>
<keyword evidence="4" id="KW-1185">Reference proteome</keyword>
<keyword evidence="3" id="KW-0269">Exonuclease</keyword>
<evidence type="ECO:0000313" key="4">
    <source>
        <dbReference type="Proteomes" id="UP001595836"/>
    </source>
</evidence>
<dbReference type="SMART" id="SM00479">
    <property type="entry name" value="EXOIII"/>
    <property type="match status" value="1"/>
</dbReference>
<dbReference type="RefSeq" id="WP_344989964.1">
    <property type="nucleotide sequence ID" value="NZ_BAABCD010000008.1"/>
</dbReference>
<dbReference type="Pfam" id="PF00929">
    <property type="entry name" value="RNase_T"/>
    <property type="match status" value="1"/>
</dbReference>
<proteinExistence type="predicted"/>
<dbReference type="GO" id="GO:0004527">
    <property type="term" value="F:exonuclease activity"/>
    <property type="evidence" value="ECO:0007669"/>
    <property type="project" value="UniProtKB-KW"/>
</dbReference>
<dbReference type="Gene3D" id="3.40.1440.10">
    <property type="entry name" value="GIY-YIG endonuclease"/>
    <property type="match status" value="1"/>
</dbReference>
<dbReference type="InterPro" id="IPR006054">
    <property type="entry name" value="DnaQ"/>
</dbReference>
<comment type="caution">
    <text evidence="3">The sequence shown here is derived from an EMBL/GenBank/DDBJ whole genome shotgun (WGS) entry which is preliminary data.</text>
</comment>
<dbReference type="PANTHER" id="PTHR30562:SF1">
    <property type="entry name" value="UVRABC SYSTEM PROTEIN C"/>
    <property type="match status" value="1"/>
</dbReference>
<dbReference type="PROSITE" id="PS50164">
    <property type="entry name" value="GIY_YIG"/>
    <property type="match status" value="1"/>
</dbReference>
<feature type="domain" description="GIY-YIG" evidence="2">
    <location>
        <begin position="235"/>
        <end position="313"/>
    </location>
</feature>
<dbReference type="PANTHER" id="PTHR30562">
    <property type="entry name" value="UVRC/OXIDOREDUCTASE"/>
    <property type="match status" value="1"/>
</dbReference>
<dbReference type="InterPro" id="IPR050066">
    <property type="entry name" value="UvrABC_protein_C"/>
</dbReference>
<feature type="region of interest" description="Disordered" evidence="1">
    <location>
        <begin position="1"/>
        <end position="22"/>
    </location>
</feature>
<dbReference type="InterPro" id="IPR035901">
    <property type="entry name" value="GIY-YIG_endonuc_sf"/>
</dbReference>
<keyword evidence="3" id="KW-0378">Hydrolase</keyword>
<dbReference type="SUPFAM" id="SSF53098">
    <property type="entry name" value="Ribonuclease H-like"/>
    <property type="match status" value="1"/>
</dbReference>
<dbReference type="InterPro" id="IPR047296">
    <property type="entry name" value="GIY-YIG_UvrC_Cho"/>
</dbReference>
<name>A0ABV9PK18_9ACTN</name>
<organism evidence="3 4">
    <name type="scientific">Dietzia aurantiaca</name>
    <dbReference type="NCBI Taxonomy" id="983873"/>
    <lineage>
        <taxon>Bacteria</taxon>
        <taxon>Bacillati</taxon>
        <taxon>Actinomycetota</taxon>
        <taxon>Actinomycetes</taxon>
        <taxon>Mycobacteriales</taxon>
        <taxon>Dietziaceae</taxon>
        <taxon>Dietzia</taxon>
    </lineage>
</organism>
<reference evidence="4" key="1">
    <citation type="journal article" date="2019" name="Int. J. Syst. Evol. Microbiol.">
        <title>The Global Catalogue of Microorganisms (GCM) 10K type strain sequencing project: providing services to taxonomists for standard genome sequencing and annotation.</title>
        <authorList>
            <consortium name="The Broad Institute Genomics Platform"/>
            <consortium name="The Broad Institute Genome Sequencing Center for Infectious Disease"/>
            <person name="Wu L."/>
            <person name="Ma J."/>
        </authorList>
    </citation>
    <scope>NUCLEOTIDE SEQUENCE [LARGE SCALE GENOMIC DNA]</scope>
    <source>
        <strain evidence="4">JCM 11882</strain>
    </source>
</reference>
<evidence type="ECO:0000313" key="3">
    <source>
        <dbReference type="EMBL" id="MFC4753461.1"/>
    </source>
</evidence>
<evidence type="ECO:0000256" key="1">
    <source>
        <dbReference type="SAM" id="MobiDB-lite"/>
    </source>
</evidence>
<keyword evidence="3" id="KW-0540">Nuclease</keyword>
<dbReference type="NCBIfam" id="TIGR00573">
    <property type="entry name" value="dnaq"/>
    <property type="match status" value="1"/>
</dbReference>
<dbReference type="EMBL" id="JBHSHP010000005">
    <property type="protein sequence ID" value="MFC4753461.1"/>
    <property type="molecule type" value="Genomic_DNA"/>
</dbReference>
<dbReference type="InterPro" id="IPR012337">
    <property type="entry name" value="RNaseH-like_sf"/>
</dbReference>
<sequence length="549" mass="58859">MSRPSSPLTTSAPSTASPGVQTSFDELEPLLSEITFVVVDLETTGTRAGTDEITEVGAVRVRGGEVQAELSTFVAIDSPLPTHISRLTGILPGDLVDAPRLGEVMATFLEFSRGAVLVAHNARFDLGFLRAAASATGNEWPEPLSLCTLTLARRILHSGETRGHRLGTLAAHLGSAVEPNHRALQDARATVDVLHALISRVGDCGVSTLSELRSYDGRLSPEVRRRASLTDSLPTGSGVYVFRDGEGVPLYVGSSVDVRRRARSYFSGGDTRGRMRTMVGLADSVEAVECSHLLEAWSVEEQLIDSLQPPFNRRSRAPRRGWWLAPPRGKGTNGRVSRIPEDHLALGPFRRAEDARSAWEDLVMGFGAEPTPQNWIELVTGEDSGPLRTLTARVDDIAAEGGFERAARLRDRTAMLIRVLTRLQELAATAGLTELVLAQRAGRGRWEVAVIRHGRLASSGAVPTGASPMPVIDAIRTAATSVRPGPGPLGGATLDQVRNVHRWIDSAPTRIVSVAGSWQLPVNGAHTVSDWASRAERAASEHAETNGAC</sequence>
<evidence type="ECO:0000259" key="2">
    <source>
        <dbReference type="PROSITE" id="PS50164"/>
    </source>
</evidence>
<feature type="compositionally biased region" description="Low complexity" evidence="1">
    <location>
        <begin position="1"/>
        <end position="18"/>
    </location>
</feature>
<dbReference type="InterPro" id="IPR000305">
    <property type="entry name" value="GIY-YIG_endonuc"/>
</dbReference>
<dbReference type="Proteomes" id="UP001595836">
    <property type="component" value="Unassembled WGS sequence"/>
</dbReference>
<gene>
    <name evidence="3" type="ORF">ACFO7U_01535</name>
</gene>
<dbReference type="SMART" id="SM00465">
    <property type="entry name" value="GIYc"/>
    <property type="match status" value="1"/>
</dbReference>
<dbReference type="InterPro" id="IPR013520">
    <property type="entry name" value="Ribonucl_H"/>
</dbReference>
<dbReference type="InterPro" id="IPR036397">
    <property type="entry name" value="RNaseH_sf"/>
</dbReference>